<dbReference type="AlphaFoldDB" id="D9PVT4"/>
<reference key="1">
    <citation type="submission" date="2009-08" db="EMBL/GenBank/DDBJ databases">
        <title>The genome sequence of Methanothermobacter marburgensis.</title>
        <authorList>
            <person name="Kaster A."/>
            <person name="Seedorf H."/>
            <person name="Goenrich M."/>
            <person name="Wiezer A."/>
            <person name="Liesegang H."/>
            <person name="Thauer R."/>
            <person name="Gottschalk G."/>
        </authorList>
    </citation>
    <scope>NUCLEOTIDE SEQUENCE</scope>
    <source>
        <strain>Marburg</strain>
    </source>
</reference>
<gene>
    <name evidence="1" type="ordered locus">MTBMA_c07370</name>
</gene>
<dbReference type="KEGG" id="mmg:MTBMA_c07370"/>
<dbReference type="GeneID" id="77399516"/>
<dbReference type="PaxDb" id="79929-MTBMA_c07370"/>
<evidence type="ECO:0000313" key="1">
    <source>
        <dbReference type="EMBL" id="ADL58332.1"/>
    </source>
</evidence>
<keyword evidence="2" id="KW-1185">Reference proteome</keyword>
<dbReference type="STRING" id="79929.MTBMA_c07370"/>
<dbReference type="HOGENOM" id="CLU_1773231_0_0_2"/>
<dbReference type="EMBL" id="CP001710">
    <property type="protein sequence ID" value="ADL58332.1"/>
    <property type="molecule type" value="Genomic_DNA"/>
</dbReference>
<dbReference type="Proteomes" id="UP000000345">
    <property type="component" value="Chromosome"/>
</dbReference>
<dbReference type="RefSeq" id="WP_013295556.1">
    <property type="nucleotide sequence ID" value="NC_014408.1"/>
</dbReference>
<dbReference type="PROSITE" id="PS51257">
    <property type="entry name" value="PROKAR_LIPOPROTEIN"/>
    <property type="match status" value="1"/>
</dbReference>
<organism evidence="1 2">
    <name type="scientific">Methanothermobacter marburgensis (strain ATCC BAA-927 / DSM 2133 / JCM 14651 / NBRC 100331 / OCM 82 / Marburg)</name>
    <name type="common">Methanobacterium thermoautotrophicum</name>
    <dbReference type="NCBI Taxonomy" id="79929"/>
    <lineage>
        <taxon>Archaea</taxon>
        <taxon>Methanobacteriati</taxon>
        <taxon>Methanobacteriota</taxon>
        <taxon>Methanomada group</taxon>
        <taxon>Methanobacteria</taxon>
        <taxon>Methanobacteriales</taxon>
        <taxon>Methanobacteriaceae</taxon>
        <taxon>Methanothermobacter</taxon>
    </lineage>
</organism>
<name>D9PVT4_METTM</name>
<dbReference type="GeneID" id="9704445"/>
<evidence type="ECO:0000313" key="2">
    <source>
        <dbReference type="Proteomes" id="UP000000345"/>
    </source>
</evidence>
<evidence type="ECO:0008006" key="3">
    <source>
        <dbReference type="Google" id="ProtNLM"/>
    </source>
</evidence>
<protein>
    <recommendedName>
        <fullName evidence="3">Lipoprotein</fullName>
    </recommendedName>
</protein>
<sequence length="146" mass="16530">MNRNLLIIILISLVITTAGCATKYQKFTNENMSFEYPENWEAMPILDDVSLTEREGDGRIFINPTLEDLESFKSWYGQSAEYVGEEKIGGVTCYKYKVDHGGAYIFQKINTVFLVVYGEGSEDVAKHIIETLNATYIIEPTEAPQI</sequence>
<proteinExistence type="predicted"/>
<reference evidence="1 2" key="2">
    <citation type="journal article" date="2010" name="J. Bacteriol.">
        <title>Complete genome sequence of Methanothermobacter marburgensis, a methanoarchaeon model organism.</title>
        <authorList>
            <person name="Liesegang H."/>
            <person name="Kaster A.K."/>
            <person name="Wiezer A."/>
            <person name="Goenrich M."/>
            <person name="Wollherr A."/>
            <person name="Seedorf H."/>
            <person name="Gottschalk G."/>
            <person name="Thauer R.K."/>
        </authorList>
    </citation>
    <scope>NUCLEOTIDE SEQUENCE [LARGE SCALE GENOMIC DNA]</scope>
    <source>
        <strain evidence="2">ATCC BAA-927 / DSM 2133 / JCM 14651 / NBRC 100331 / OCM 82 / Marburg</strain>
    </source>
</reference>
<accession>D9PVT4</accession>